<dbReference type="SUPFAM" id="SSF161098">
    <property type="entry name" value="MetI-like"/>
    <property type="match status" value="1"/>
</dbReference>
<feature type="transmembrane region" description="Helical" evidence="7">
    <location>
        <begin position="71"/>
        <end position="94"/>
    </location>
</feature>
<evidence type="ECO:0000259" key="8">
    <source>
        <dbReference type="PROSITE" id="PS50928"/>
    </source>
</evidence>
<keyword evidence="2 7" id="KW-0813">Transport</keyword>
<dbReference type="Gene3D" id="1.10.3720.10">
    <property type="entry name" value="MetI-like"/>
    <property type="match status" value="1"/>
</dbReference>
<feature type="transmembrane region" description="Helical" evidence="7">
    <location>
        <begin position="200"/>
        <end position="220"/>
    </location>
</feature>
<dbReference type="EMBL" id="DYUC01000017">
    <property type="protein sequence ID" value="HJG85818.1"/>
    <property type="molecule type" value="Genomic_DNA"/>
</dbReference>
<dbReference type="InterPro" id="IPR051322">
    <property type="entry name" value="AA_ABC_Transporter_Permease"/>
</dbReference>
<evidence type="ECO:0000256" key="3">
    <source>
        <dbReference type="ARBA" id="ARBA00022475"/>
    </source>
</evidence>
<dbReference type="PROSITE" id="PS50928">
    <property type="entry name" value="ABC_TM1"/>
    <property type="match status" value="1"/>
</dbReference>
<comment type="caution">
    <text evidence="9">The sequence shown here is derived from an EMBL/GenBank/DDBJ whole genome shotgun (WGS) entry which is preliminary data.</text>
</comment>
<dbReference type="Proteomes" id="UP000760668">
    <property type="component" value="Unassembled WGS sequence"/>
</dbReference>
<evidence type="ECO:0000256" key="5">
    <source>
        <dbReference type="ARBA" id="ARBA00022989"/>
    </source>
</evidence>
<sequence length="243" mass="26382">MDKFISDFTAIFQNDKMFWTFLGGTWETLYSTFIATAVAYILGLALGIALTVGEENGIHPLPRPLMKVLNVVINILRSMPFLLLMILCLPLSGLLVGTEIGTAASIPPLIIAAAPFVARLVETSFREVDRGVLEAAQSMGCSTFQIIWKVILPESRPSLIAGFATAFITILGYGAMAGFIGGGGLGMIATTYGYNRYNDAVMLVAVVIIVILVQIFQSLGTRLSIRSDKRITRISRQKKSKSK</sequence>
<dbReference type="GO" id="GO:0005886">
    <property type="term" value="C:plasma membrane"/>
    <property type="evidence" value="ECO:0007669"/>
    <property type="project" value="UniProtKB-SubCell"/>
</dbReference>
<keyword evidence="6 7" id="KW-0472">Membrane</keyword>
<protein>
    <submittedName>
        <fullName evidence="9">ABC transporter permease</fullName>
    </submittedName>
</protein>
<evidence type="ECO:0000256" key="4">
    <source>
        <dbReference type="ARBA" id="ARBA00022692"/>
    </source>
</evidence>
<organism evidence="9 10">
    <name type="scientific">Pseudoflavonifractor capillosus</name>
    <dbReference type="NCBI Taxonomy" id="106588"/>
    <lineage>
        <taxon>Bacteria</taxon>
        <taxon>Bacillati</taxon>
        <taxon>Bacillota</taxon>
        <taxon>Clostridia</taxon>
        <taxon>Eubacteriales</taxon>
        <taxon>Oscillospiraceae</taxon>
        <taxon>Pseudoflavonifractor</taxon>
    </lineage>
</organism>
<keyword evidence="5 7" id="KW-1133">Transmembrane helix</keyword>
<reference evidence="9" key="2">
    <citation type="submission" date="2021-09" db="EMBL/GenBank/DDBJ databases">
        <authorList>
            <person name="Gilroy R."/>
        </authorList>
    </citation>
    <scope>NUCLEOTIDE SEQUENCE</scope>
    <source>
        <strain evidence="9">CHK179-5677</strain>
    </source>
</reference>
<keyword evidence="3" id="KW-1003">Cell membrane</keyword>
<feature type="domain" description="ABC transmembrane type-1" evidence="8">
    <location>
        <begin position="25"/>
        <end position="220"/>
    </location>
</feature>
<feature type="transmembrane region" description="Helical" evidence="7">
    <location>
        <begin position="100"/>
        <end position="121"/>
    </location>
</feature>
<dbReference type="CDD" id="cd06261">
    <property type="entry name" value="TM_PBP2"/>
    <property type="match status" value="1"/>
</dbReference>
<evidence type="ECO:0000256" key="6">
    <source>
        <dbReference type="ARBA" id="ARBA00023136"/>
    </source>
</evidence>
<name>A0A921MJP0_9FIRM</name>
<dbReference type="PANTHER" id="PTHR30450">
    <property type="entry name" value="ABC TRANSPORTER PERMEASE"/>
    <property type="match status" value="1"/>
</dbReference>
<evidence type="ECO:0000313" key="10">
    <source>
        <dbReference type="Proteomes" id="UP000760668"/>
    </source>
</evidence>
<gene>
    <name evidence="9" type="ORF">K8V01_02125</name>
</gene>
<accession>A0A921MJP0</accession>
<dbReference type="AlphaFoldDB" id="A0A921MJP0"/>
<dbReference type="PANTHER" id="PTHR30450:SF1">
    <property type="entry name" value="D-METHIONINE TRANSPORT SYSTEM PERMEASE PROTEIN METI-RELATED"/>
    <property type="match status" value="1"/>
</dbReference>
<reference evidence="9" key="1">
    <citation type="journal article" date="2021" name="PeerJ">
        <title>Extensive microbial diversity within the chicken gut microbiome revealed by metagenomics and culture.</title>
        <authorList>
            <person name="Gilroy R."/>
            <person name="Ravi A."/>
            <person name="Getino M."/>
            <person name="Pursley I."/>
            <person name="Horton D.L."/>
            <person name="Alikhan N.F."/>
            <person name="Baker D."/>
            <person name="Gharbi K."/>
            <person name="Hall N."/>
            <person name="Watson M."/>
            <person name="Adriaenssens E.M."/>
            <person name="Foster-Nyarko E."/>
            <person name="Jarju S."/>
            <person name="Secka A."/>
            <person name="Antonio M."/>
            <person name="Oren A."/>
            <person name="Chaudhuri R.R."/>
            <person name="La Ragione R."/>
            <person name="Hildebrand F."/>
            <person name="Pallen M.J."/>
        </authorList>
    </citation>
    <scope>NUCLEOTIDE SEQUENCE</scope>
    <source>
        <strain evidence="9">CHK179-5677</strain>
    </source>
</reference>
<evidence type="ECO:0000256" key="2">
    <source>
        <dbReference type="ARBA" id="ARBA00022448"/>
    </source>
</evidence>
<dbReference type="GO" id="GO:0048473">
    <property type="term" value="P:D-methionine transmembrane transport"/>
    <property type="evidence" value="ECO:0007669"/>
    <property type="project" value="TreeGrafter"/>
</dbReference>
<evidence type="ECO:0000256" key="1">
    <source>
        <dbReference type="ARBA" id="ARBA00004651"/>
    </source>
</evidence>
<keyword evidence="4 7" id="KW-0812">Transmembrane</keyword>
<proteinExistence type="inferred from homology"/>
<dbReference type="InterPro" id="IPR035906">
    <property type="entry name" value="MetI-like_sf"/>
</dbReference>
<dbReference type="InterPro" id="IPR000515">
    <property type="entry name" value="MetI-like"/>
</dbReference>
<comment type="similarity">
    <text evidence="7">Belongs to the binding-protein-dependent transport system permease family.</text>
</comment>
<dbReference type="RefSeq" id="WP_295368538.1">
    <property type="nucleotide sequence ID" value="NZ_DYUC01000017.1"/>
</dbReference>
<evidence type="ECO:0000256" key="7">
    <source>
        <dbReference type="RuleBase" id="RU363032"/>
    </source>
</evidence>
<feature type="transmembrane region" description="Helical" evidence="7">
    <location>
        <begin position="159"/>
        <end position="180"/>
    </location>
</feature>
<evidence type="ECO:0000313" key="9">
    <source>
        <dbReference type="EMBL" id="HJG85818.1"/>
    </source>
</evidence>
<dbReference type="Pfam" id="PF00528">
    <property type="entry name" value="BPD_transp_1"/>
    <property type="match status" value="1"/>
</dbReference>
<feature type="transmembrane region" description="Helical" evidence="7">
    <location>
        <begin position="29"/>
        <end position="50"/>
    </location>
</feature>
<comment type="subcellular location">
    <subcellularLocation>
        <location evidence="1 7">Cell membrane</location>
        <topology evidence="1 7">Multi-pass membrane protein</topology>
    </subcellularLocation>
</comment>